<accession>A0A6L3W1Y0</accession>
<evidence type="ECO:0000313" key="3">
    <source>
        <dbReference type="Proteomes" id="UP000483004"/>
    </source>
</evidence>
<proteinExistence type="predicted"/>
<protein>
    <submittedName>
        <fullName evidence="2">Uncharacterized protein</fullName>
    </submittedName>
</protein>
<gene>
    <name evidence="2" type="ORF">F9B16_02805</name>
</gene>
<feature type="compositionally biased region" description="Basic residues" evidence="1">
    <location>
        <begin position="364"/>
        <end position="374"/>
    </location>
</feature>
<organism evidence="2 3">
    <name type="scientific">Actinomadura montaniterrae</name>
    <dbReference type="NCBI Taxonomy" id="1803903"/>
    <lineage>
        <taxon>Bacteria</taxon>
        <taxon>Bacillati</taxon>
        <taxon>Actinomycetota</taxon>
        <taxon>Actinomycetes</taxon>
        <taxon>Streptosporangiales</taxon>
        <taxon>Thermomonosporaceae</taxon>
        <taxon>Actinomadura</taxon>
    </lineage>
</organism>
<feature type="region of interest" description="Disordered" evidence="1">
    <location>
        <begin position="312"/>
        <end position="403"/>
    </location>
</feature>
<dbReference type="RefSeq" id="WP_151538208.1">
    <property type="nucleotide sequence ID" value="NZ_WBMR01000003.1"/>
</dbReference>
<name>A0A6L3W1Y0_9ACTN</name>
<keyword evidence="3" id="KW-1185">Reference proteome</keyword>
<sequence length="511" mass="52527">MQVTQNDEHLLIQDLDTGRVSSLDLSGLGLSGQLDVGLRGDPHLAMTATAAAVIDRASGSVRALDPATLRPVGPVLQLPGPLAGGEFDDAGRLWVAVPQQGTAAALTVSARGAAVTFTTEVAEPGRDLGLSVLDQGALVVDRGGRDLVVATLGGTRRVTAPVPLAGALVPERTHGALAAITVPAAGSVVTLGDVGKSGPVLSFPLRDPVQEPAVPFAGKVYVPVRETGQVHVYDPAGRQTGVQSIPAGRGDLELQVREGNLFINAPGSPDARVVGSDGRARIVGKYLGKAGKGGDRPVVPVGWEKAPPLVPAPSIDPIFPNPFDPTPSHRGPAKPETPPEPTGSRTTAPKASSSGGRPSAPRPSTRRPSSRRPSSKAPAKKPPPPATKPKPKPTRNPYTPQQVCNIGSGGGYYVQRSVSFHGGRAYLLYSNSTKKNCAVTMKTANVGKGTNVWVQLKKQSGGSPAYDGGTFKYYAGPVYVDAPGICVSFSGGASAASASAGWGNCRCPWKG</sequence>
<dbReference type="OrthoDB" id="1099523at2"/>
<reference evidence="2 3" key="1">
    <citation type="submission" date="2019-09" db="EMBL/GenBank/DDBJ databases">
        <title>Actinomadura physcomitrii sp. nov., a novel actinomycete isolated from moss [Physcomitrium sphaericum (Ludw) Fuernr].</title>
        <authorList>
            <person name="Liu C."/>
            <person name="Zhuang X."/>
        </authorList>
    </citation>
    <scope>NUCLEOTIDE SEQUENCE [LARGE SCALE GENOMIC DNA]</scope>
    <source>
        <strain evidence="2 3">CYP1-1B</strain>
    </source>
</reference>
<dbReference type="SUPFAM" id="SSF63829">
    <property type="entry name" value="Calcium-dependent phosphotriesterase"/>
    <property type="match status" value="1"/>
</dbReference>
<dbReference type="EMBL" id="WBMR01000003">
    <property type="protein sequence ID" value="KAB2388861.1"/>
    <property type="molecule type" value="Genomic_DNA"/>
</dbReference>
<dbReference type="Proteomes" id="UP000483004">
    <property type="component" value="Unassembled WGS sequence"/>
</dbReference>
<feature type="compositionally biased region" description="Low complexity" evidence="1">
    <location>
        <begin position="348"/>
        <end position="363"/>
    </location>
</feature>
<evidence type="ECO:0000256" key="1">
    <source>
        <dbReference type="SAM" id="MobiDB-lite"/>
    </source>
</evidence>
<comment type="caution">
    <text evidence="2">The sequence shown here is derived from an EMBL/GenBank/DDBJ whole genome shotgun (WGS) entry which is preliminary data.</text>
</comment>
<evidence type="ECO:0000313" key="2">
    <source>
        <dbReference type="EMBL" id="KAB2388861.1"/>
    </source>
</evidence>
<dbReference type="AlphaFoldDB" id="A0A6L3W1Y0"/>